<feature type="region of interest" description="Disordered" evidence="1">
    <location>
        <begin position="71"/>
        <end position="103"/>
    </location>
</feature>
<gene>
    <name evidence="3" type="ORF">SAMN05421870_10378</name>
</gene>
<organism evidence="3 4">
    <name type="scientific">Streptomyces qinglanensis</name>
    <dbReference type="NCBI Taxonomy" id="943816"/>
    <lineage>
        <taxon>Bacteria</taxon>
        <taxon>Bacillati</taxon>
        <taxon>Actinomycetota</taxon>
        <taxon>Actinomycetes</taxon>
        <taxon>Kitasatosporales</taxon>
        <taxon>Streptomycetaceae</taxon>
        <taxon>Streptomyces</taxon>
    </lineage>
</organism>
<evidence type="ECO:0000256" key="2">
    <source>
        <dbReference type="SAM" id="Phobius"/>
    </source>
</evidence>
<dbReference type="AlphaFoldDB" id="A0A1H9QSL3"/>
<keyword evidence="2" id="KW-0472">Membrane</keyword>
<dbReference type="OrthoDB" id="4326274at2"/>
<dbReference type="EMBL" id="FOGO01000003">
    <property type="protein sequence ID" value="SER63225.1"/>
    <property type="molecule type" value="Genomic_DNA"/>
</dbReference>
<protein>
    <submittedName>
        <fullName evidence="3">Uncharacterized protein</fullName>
    </submittedName>
</protein>
<evidence type="ECO:0000313" key="3">
    <source>
        <dbReference type="EMBL" id="SER63225.1"/>
    </source>
</evidence>
<feature type="compositionally biased region" description="Basic and acidic residues" evidence="1">
    <location>
        <begin position="83"/>
        <end position="103"/>
    </location>
</feature>
<accession>A0A1H9QSL3</accession>
<sequence>MPPHRTNHLASLTNAAGRLLCWTLGSAMLVNAAHALAHPDLLWWRTLWVSLWALTALALPTWVLLRALEKSRSRQAASPPARDTPDSGQRPHDGNHCETHESA</sequence>
<evidence type="ECO:0000256" key="1">
    <source>
        <dbReference type="SAM" id="MobiDB-lite"/>
    </source>
</evidence>
<feature type="transmembrane region" description="Helical" evidence="2">
    <location>
        <begin position="47"/>
        <end position="65"/>
    </location>
</feature>
<proteinExistence type="predicted"/>
<reference evidence="4" key="1">
    <citation type="submission" date="2016-10" db="EMBL/GenBank/DDBJ databases">
        <authorList>
            <person name="Varghese N."/>
            <person name="Submissions S."/>
        </authorList>
    </citation>
    <scope>NUCLEOTIDE SEQUENCE [LARGE SCALE GENOMIC DNA]</scope>
    <source>
        <strain evidence="4">CGMCC 4.6825</strain>
    </source>
</reference>
<name>A0A1H9QSL3_9ACTN</name>
<dbReference type="RefSeq" id="WP_074999368.1">
    <property type="nucleotide sequence ID" value="NZ_FOGO01000003.1"/>
</dbReference>
<keyword evidence="2" id="KW-0812">Transmembrane</keyword>
<dbReference type="Proteomes" id="UP000182841">
    <property type="component" value="Unassembled WGS sequence"/>
</dbReference>
<keyword evidence="4" id="KW-1185">Reference proteome</keyword>
<keyword evidence="2" id="KW-1133">Transmembrane helix</keyword>
<evidence type="ECO:0000313" key="4">
    <source>
        <dbReference type="Proteomes" id="UP000182841"/>
    </source>
</evidence>